<evidence type="ECO:0000313" key="2">
    <source>
        <dbReference type="Proteomes" id="UP000305674"/>
    </source>
</evidence>
<accession>A0A4U1BDZ8</accession>
<keyword evidence="2" id="KW-1185">Reference proteome</keyword>
<dbReference type="RefSeq" id="WP_136853210.1">
    <property type="nucleotide sequence ID" value="NZ_SWCI01000005.1"/>
</dbReference>
<name>A0A4U1BDZ8_9GAMM</name>
<dbReference type="Proteomes" id="UP000305674">
    <property type="component" value="Unassembled WGS sequence"/>
</dbReference>
<dbReference type="AlphaFoldDB" id="A0A4U1BDZ8"/>
<evidence type="ECO:0000313" key="1">
    <source>
        <dbReference type="EMBL" id="TKB49018.1"/>
    </source>
</evidence>
<protein>
    <recommendedName>
        <fullName evidence="3">PilZ domain-containing protein</fullName>
    </recommendedName>
</protein>
<evidence type="ECO:0008006" key="3">
    <source>
        <dbReference type="Google" id="ProtNLM"/>
    </source>
</evidence>
<organism evidence="1 2">
    <name type="scientific">Ferrimonas sediminicola</name>
    <dbReference type="NCBI Taxonomy" id="2569538"/>
    <lineage>
        <taxon>Bacteria</taxon>
        <taxon>Pseudomonadati</taxon>
        <taxon>Pseudomonadota</taxon>
        <taxon>Gammaproteobacteria</taxon>
        <taxon>Alteromonadales</taxon>
        <taxon>Ferrimonadaceae</taxon>
        <taxon>Ferrimonas</taxon>
    </lineage>
</organism>
<sequence length="193" mass="21736">MSETQQSFFSVPCEFTLFADPLPGDKRLVDADTLLAMMPRAFRLMAQVNEVEQRCQPLMASLSQQAAELAEYLSLQNLKLDMVLQMQLEKSTEARYRCQGVRFGGSGALVRCDHPLEPGAILEIKILIPEENVAVFAVAELTGCEREESGYSWTLDFTSIIEGDQERLVHASLQVEQRMLRARAQARREQQAP</sequence>
<dbReference type="EMBL" id="SWCI01000005">
    <property type="protein sequence ID" value="TKB49018.1"/>
    <property type="molecule type" value="Genomic_DNA"/>
</dbReference>
<reference evidence="1 2" key="1">
    <citation type="submission" date="2019-04" db="EMBL/GenBank/DDBJ databases">
        <authorList>
            <person name="Hwang J.C."/>
        </authorList>
    </citation>
    <scope>NUCLEOTIDE SEQUENCE [LARGE SCALE GENOMIC DNA]</scope>
    <source>
        <strain evidence="1 2">IMCC35001</strain>
    </source>
</reference>
<gene>
    <name evidence="1" type="ORF">FCL40_10285</name>
</gene>
<dbReference type="OrthoDB" id="5764251at2"/>
<proteinExistence type="predicted"/>
<comment type="caution">
    <text evidence="1">The sequence shown here is derived from an EMBL/GenBank/DDBJ whole genome shotgun (WGS) entry which is preliminary data.</text>
</comment>